<keyword evidence="3" id="KW-1185">Reference proteome</keyword>
<reference evidence="2 3" key="1">
    <citation type="submission" date="2019-12" db="EMBL/GenBank/DDBJ databases">
        <title>The first sequenced Sphaerotilus natans bacteriophage genome is one of a kind - characterization and potential to control this filamentous bacterium in WWTP.</title>
        <authorList>
            <person name="Ferreira R."/>
            <person name="Amado R."/>
            <person name="Padrao J."/>
            <person name="Ferreira V."/>
            <person name="Dias N.M."/>
            <person name="Melo L.D.R."/>
            <person name="Azeredo J."/>
            <person name="Santos S.B."/>
            <person name="Nicolau A."/>
        </authorList>
    </citation>
    <scope>NUCLEOTIDE SEQUENCE [LARGE SCALE GENOMIC DNA]</scope>
</reference>
<evidence type="ECO:0000256" key="1">
    <source>
        <dbReference type="SAM" id="Phobius"/>
    </source>
</evidence>
<dbReference type="EMBL" id="MN844877">
    <property type="protein sequence ID" value="QHJ75353.1"/>
    <property type="molecule type" value="Genomic_DNA"/>
</dbReference>
<gene>
    <name evidence="2" type="ORF">SnaR1_gp44</name>
</gene>
<feature type="transmembrane region" description="Helical" evidence="1">
    <location>
        <begin position="6"/>
        <end position="23"/>
    </location>
</feature>
<dbReference type="Proteomes" id="UP000464416">
    <property type="component" value="Segment"/>
</dbReference>
<protein>
    <submittedName>
        <fullName evidence="2">Uncharacterized protein</fullName>
    </submittedName>
</protein>
<name>A0A6B9SZU6_9CAUD</name>
<evidence type="ECO:0000313" key="2">
    <source>
        <dbReference type="EMBL" id="QHJ75353.1"/>
    </source>
</evidence>
<sequence length="88" mass="9735">MQEFIALGFGVLVGGFIGFNVGVKRIVDKAEVAAQNFIDALRDRFGSVVEREVEVGEDEFGDPEVETVEFIELPEDLEDLGAELFNLK</sequence>
<keyword evidence="1" id="KW-0812">Transmembrane</keyword>
<keyword evidence="1" id="KW-0472">Membrane</keyword>
<proteinExistence type="predicted"/>
<organism evidence="2 3">
    <name type="scientific">Sphaerotilus phage vB_SnaP-R1</name>
    <dbReference type="NCBI Taxonomy" id="2696336"/>
    <lineage>
        <taxon>Viruses</taxon>
        <taxon>Duplodnaviria</taxon>
        <taxon>Heunggongvirae</taxon>
        <taxon>Uroviricota</taxon>
        <taxon>Caudoviricetes</taxon>
        <taxon>Autographivirales</taxon>
        <taxon>Autoscriptoviridae</taxon>
        <taxon>Natansvirus</taxon>
        <taxon>Natansvirus SnaPR1</taxon>
    </lineage>
</organism>
<accession>A0A6B9SZU6</accession>
<evidence type="ECO:0000313" key="3">
    <source>
        <dbReference type="Proteomes" id="UP000464416"/>
    </source>
</evidence>
<keyword evidence="1" id="KW-1133">Transmembrane helix</keyword>